<name>A0A6J6B127_9ZZZZ</name>
<dbReference type="AlphaFoldDB" id="A0A6J6B127"/>
<organism evidence="1">
    <name type="scientific">freshwater metagenome</name>
    <dbReference type="NCBI Taxonomy" id="449393"/>
    <lineage>
        <taxon>unclassified sequences</taxon>
        <taxon>metagenomes</taxon>
        <taxon>ecological metagenomes</taxon>
    </lineage>
</organism>
<dbReference type="PANTHER" id="PTHR42830:SF2">
    <property type="entry name" value="OSMC_OHR FAMILY PROTEIN"/>
    <property type="match status" value="1"/>
</dbReference>
<dbReference type="InterPro" id="IPR052707">
    <property type="entry name" value="OsmC_Ohr_Peroxiredoxin"/>
</dbReference>
<dbReference type="Pfam" id="PF02566">
    <property type="entry name" value="OsmC"/>
    <property type="match status" value="1"/>
</dbReference>
<dbReference type="EMBL" id="CAEZSG010000017">
    <property type="protein sequence ID" value="CAB4532337.1"/>
    <property type="molecule type" value="Genomic_DNA"/>
</dbReference>
<dbReference type="PANTHER" id="PTHR42830">
    <property type="entry name" value="OSMOTICALLY INDUCIBLE FAMILY PROTEIN"/>
    <property type="match status" value="1"/>
</dbReference>
<dbReference type="InterPro" id="IPR036102">
    <property type="entry name" value="OsmC/Ohrsf"/>
</dbReference>
<protein>
    <submittedName>
        <fullName evidence="1">Unannotated protein</fullName>
    </submittedName>
</protein>
<reference evidence="1" key="1">
    <citation type="submission" date="2020-05" db="EMBL/GenBank/DDBJ databases">
        <authorList>
            <person name="Chiriac C."/>
            <person name="Salcher M."/>
            <person name="Ghai R."/>
            <person name="Kavagutti S V."/>
        </authorList>
    </citation>
    <scope>NUCLEOTIDE SEQUENCE</scope>
</reference>
<dbReference type="InterPro" id="IPR015946">
    <property type="entry name" value="KH_dom-like_a/b"/>
</dbReference>
<sequence length="156" mass="16820">MNHNFEIRLRWHNSSPPEREIGGDYSHESIITSDKHATLVASAAEGFGGDARLWNPEELLMAAIAQCHMLSFLYAAHEAGIAIADYVDETTGTMSYQGGSGVMTSVTLRPTIETTASAADVDRLHEEAKAMCVLRASVNFPVNVESVTTLPGANLN</sequence>
<dbReference type="InterPro" id="IPR003718">
    <property type="entry name" value="OsmC/Ohr_fam"/>
</dbReference>
<evidence type="ECO:0000313" key="1">
    <source>
        <dbReference type="EMBL" id="CAB4532337.1"/>
    </source>
</evidence>
<accession>A0A6J6B127</accession>
<gene>
    <name evidence="1" type="ORF">UFOPK1413_00204</name>
</gene>
<dbReference type="Gene3D" id="3.30.300.20">
    <property type="match status" value="1"/>
</dbReference>
<proteinExistence type="predicted"/>
<dbReference type="SUPFAM" id="SSF82784">
    <property type="entry name" value="OsmC-like"/>
    <property type="match status" value="1"/>
</dbReference>